<evidence type="ECO:0008006" key="3">
    <source>
        <dbReference type="Google" id="ProtNLM"/>
    </source>
</evidence>
<proteinExistence type="predicted"/>
<dbReference type="OrthoDB" id="3365698at2759"/>
<dbReference type="EMBL" id="QPFP01000032">
    <property type="protein sequence ID" value="TEB28473.1"/>
    <property type="molecule type" value="Genomic_DNA"/>
</dbReference>
<name>A0A4Y7T2U7_COPMI</name>
<evidence type="ECO:0000313" key="2">
    <source>
        <dbReference type="Proteomes" id="UP000298030"/>
    </source>
</evidence>
<accession>A0A4Y7T2U7</accession>
<reference evidence="1 2" key="1">
    <citation type="journal article" date="2019" name="Nat. Ecol. Evol.">
        <title>Megaphylogeny resolves global patterns of mushroom evolution.</title>
        <authorList>
            <person name="Varga T."/>
            <person name="Krizsan K."/>
            <person name="Foldi C."/>
            <person name="Dima B."/>
            <person name="Sanchez-Garcia M."/>
            <person name="Sanchez-Ramirez S."/>
            <person name="Szollosi G.J."/>
            <person name="Szarkandi J.G."/>
            <person name="Papp V."/>
            <person name="Albert L."/>
            <person name="Andreopoulos W."/>
            <person name="Angelini C."/>
            <person name="Antonin V."/>
            <person name="Barry K.W."/>
            <person name="Bougher N.L."/>
            <person name="Buchanan P."/>
            <person name="Buyck B."/>
            <person name="Bense V."/>
            <person name="Catcheside P."/>
            <person name="Chovatia M."/>
            <person name="Cooper J."/>
            <person name="Damon W."/>
            <person name="Desjardin D."/>
            <person name="Finy P."/>
            <person name="Geml J."/>
            <person name="Haridas S."/>
            <person name="Hughes K."/>
            <person name="Justo A."/>
            <person name="Karasinski D."/>
            <person name="Kautmanova I."/>
            <person name="Kiss B."/>
            <person name="Kocsube S."/>
            <person name="Kotiranta H."/>
            <person name="LaButti K.M."/>
            <person name="Lechner B.E."/>
            <person name="Liimatainen K."/>
            <person name="Lipzen A."/>
            <person name="Lukacs Z."/>
            <person name="Mihaltcheva S."/>
            <person name="Morgado L.N."/>
            <person name="Niskanen T."/>
            <person name="Noordeloos M.E."/>
            <person name="Ohm R.A."/>
            <person name="Ortiz-Santana B."/>
            <person name="Ovrebo C."/>
            <person name="Racz N."/>
            <person name="Riley R."/>
            <person name="Savchenko A."/>
            <person name="Shiryaev A."/>
            <person name="Soop K."/>
            <person name="Spirin V."/>
            <person name="Szebenyi C."/>
            <person name="Tomsovsky M."/>
            <person name="Tulloss R.E."/>
            <person name="Uehling J."/>
            <person name="Grigoriev I.V."/>
            <person name="Vagvolgyi C."/>
            <person name="Papp T."/>
            <person name="Martin F.M."/>
            <person name="Miettinen O."/>
            <person name="Hibbett D.S."/>
            <person name="Nagy L.G."/>
        </authorList>
    </citation>
    <scope>NUCLEOTIDE SEQUENCE [LARGE SCALE GENOMIC DNA]</scope>
    <source>
        <strain evidence="1 2">FP101781</strain>
    </source>
</reference>
<protein>
    <recommendedName>
        <fullName evidence="3">F-box domain-containing protein</fullName>
    </recommendedName>
</protein>
<evidence type="ECO:0000313" key="1">
    <source>
        <dbReference type="EMBL" id="TEB28473.1"/>
    </source>
</evidence>
<organism evidence="1 2">
    <name type="scientific">Coprinellus micaceus</name>
    <name type="common">Glistening ink-cap mushroom</name>
    <name type="synonym">Coprinus micaceus</name>
    <dbReference type="NCBI Taxonomy" id="71717"/>
    <lineage>
        <taxon>Eukaryota</taxon>
        <taxon>Fungi</taxon>
        <taxon>Dikarya</taxon>
        <taxon>Basidiomycota</taxon>
        <taxon>Agaricomycotina</taxon>
        <taxon>Agaricomycetes</taxon>
        <taxon>Agaricomycetidae</taxon>
        <taxon>Agaricales</taxon>
        <taxon>Agaricineae</taxon>
        <taxon>Psathyrellaceae</taxon>
        <taxon>Coprinellus</taxon>
    </lineage>
</organism>
<keyword evidence="2" id="KW-1185">Reference proteome</keyword>
<dbReference type="Proteomes" id="UP000298030">
    <property type="component" value="Unassembled WGS sequence"/>
</dbReference>
<sequence length="398" mass="43817">MNAGVGPSHESMTGGYILPVVTRDFRFHAGEAVSGACAHELAVRRNTIAELEKLHTERRMYESLLAPLRCLNIPPEVMGEVQALCLVCRSWRKAALAAPRLWATLEVKWIERNTTFGKVRTWTSRAGTLPRKLGINAAFMESPPCDEDCPLRKPDLVMLLAEAPIQHLSIRKRSLRTDLWEWRELGNINDDDDDDELMFTFSIGFRTWAGDSSPMPSVFAKTLTELYLKFQSESWILRSLEGAPTWRPSSSTSTNTCSQATVTVQQGILSQNCIRYGSSISSVAQQDSRILRLMECPSLTQLDINLGNGLEGAATIDQDPDIAGFCGGCHPVCQAVQIAWTTCKSFGSTTATSSVAGLIPIFREVHSVEHLILQDVCVDGSLFKCIWGRGAAPSPRGS</sequence>
<gene>
    <name evidence="1" type="ORF">FA13DRAFT_1711775</name>
</gene>
<comment type="caution">
    <text evidence="1">The sequence shown here is derived from an EMBL/GenBank/DDBJ whole genome shotgun (WGS) entry which is preliminary data.</text>
</comment>
<dbReference type="AlphaFoldDB" id="A0A4Y7T2U7"/>